<proteinExistence type="inferred from homology"/>
<dbReference type="SFLD" id="SFLDS00055">
    <property type="entry name" value="Pyruvoyl-Dependent_Histidine/A"/>
    <property type="match status" value="1"/>
</dbReference>
<keyword evidence="6" id="KW-0456">Lyase</keyword>
<evidence type="ECO:0000256" key="2">
    <source>
        <dbReference type="ARBA" id="ARBA00008611"/>
    </source>
</evidence>
<dbReference type="HAMAP" id="MF_01404">
    <property type="entry name" value="PvlArgDC"/>
    <property type="match status" value="1"/>
</dbReference>
<protein>
    <recommendedName>
        <fullName evidence="4">Pyruvoyl-dependent arginine decarboxylase AaxB</fullName>
        <ecNumber evidence="3">4.1.1.19</ecNumber>
    </recommendedName>
</protein>
<gene>
    <name evidence="9" type="ORF">SAMN04489760_10660</name>
</gene>
<dbReference type="Gene3D" id="3.50.20.10">
    <property type="entry name" value="Pyruvoyl-Dependent Histidine Decarboxylase, subunit B"/>
    <property type="match status" value="1"/>
</dbReference>
<sequence>MNSLVPKKIFFTKGVGTHKEELHSFELALRDAGIEKCNLVQVSSILPPGCQVISRGMGLKELKPGAITYCVLSRCSSDEPRRLLAASVGCAIPTDRNTYGYISEYHAFGQTGRQAGDHAEDLAAAMLASTLGIDFNIDESWDDKKEIFKISGKIVSTRNITQSTIVKNGGQTTVIAVAVFQF</sequence>
<dbReference type="GO" id="GO:0008792">
    <property type="term" value="F:arginine decarboxylase activity"/>
    <property type="evidence" value="ECO:0007669"/>
    <property type="project" value="UniProtKB-EC"/>
</dbReference>
<dbReference type="AlphaFoldDB" id="A0A1H7WD53"/>
<evidence type="ECO:0000256" key="4">
    <source>
        <dbReference type="ARBA" id="ARBA00014727"/>
    </source>
</evidence>
<accession>A0A1H7WD53</accession>
<dbReference type="SFLD" id="SFLDG01170">
    <property type="entry name" value="Pyruvoyl-dependent_arginine_de"/>
    <property type="match status" value="1"/>
</dbReference>
<evidence type="ECO:0000256" key="7">
    <source>
        <dbReference type="ARBA" id="ARBA00023317"/>
    </source>
</evidence>
<evidence type="ECO:0000256" key="8">
    <source>
        <dbReference type="ARBA" id="ARBA00049309"/>
    </source>
</evidence>
<dbReference type="PANTHER" id="PTHR40438">
    <property type="entry name" value="PYRUVOYL-DEPENDENT ARGININE DECARBOXYLASE"/>
    <property type="match status" value="1"/>
</dbReference>
<dbReference type="InterPro" id="IPR016104">
    <property type="entry name" value="Pyr-dep_his/arg-deCO2ase"/>
</dbReference>
<dbReference type="EC" id="4.1.1.19" evidence="3"/>
<dbReference type="Pfam" id="PF01862">
    <property type="entry name" value="PvlArgDC"/>
    <property type="match status" value="1"/>
</dbReference>
<evidence type="ECO:0000256" key="1">
    <source>
        <dbReference type="ARBA" id="ARBA00001928"/>
    </source>
</evidence>
<dbReference type="EMBL" id="FOBS01000006">
    <property type="protein sequence ID" value="SEM18938.1"/>
    <property type="molecule type" value="Genomic_DNA"/>
</dbReference>
<evidence type="ECO:0000313" key="9">
    <source>
        <dbReference type="EMBL" id="SEM18938.1"/>
    </source>
</evidence>
<organism evidence="9 10">
    <name type="scientific">Syntrophus gentianae</name>
    <dbReference type="NCBI Taxonomy" id="43775"/>
    <lineage>
        <taxon>Bacteria</taxon>
        <taxon>Pseudomonadati</taxon>
        <taxon>Thermodesulfobacteriota</taxon>
        <taxon>Syntrophia</taxon>
        <taxon>Syntrophales</taxon>
        <taxon>Syntrophaceae</taxon>
        <taxon>Syntrophus</taxon>
    </lineage>
</organism>
<dbReference type="STRING" id="43775.SAMN04489760_10660"/>
<evidence type="ECO:0000256" key="6">
    <source>
        <dbReference type="ARBA" id="ARBA00023239"/>
    </source>
</evidence>
<dbReference type="NCBIfam" id="TIGR00286">
    <property type="entry name" value="pyruvoyl-dependent arginine decarboxylase"/>
    <property type="match status" value="1"/>
</dbReference>
<comment type="catalytic activity">
    <reaction evidence="8">
        <text>L-arginine + H(+) = agmatine + CO2</text>
        <dbReference type="Rhea" id="RHEA:17641"/>
        <dbReference type="ChEBI" id="CHEBI:15378"/>
        <dbReference type="ChEBI" id="CHEBI:16526"/>
        <dbReference type="ChEBI" id="CHEBI:32682"/>
        <dbReference type="ChEBI" id="CHEBI:58145"/>
        <dbReference type="EC" id="4.1.1.19"/>
    </reaction>
</comment>
<dbReference type="InterPro" id="IPR002724">
    <property type="entry name" value="Pyruvoyl-dep_arg_deCO2ase"/>
</dbReference>
<reference evidence="9 10" key="1">
    <citation type="submission" date="2016-10" db="EMBL/GenBank/DDBJ databases">
        <authorList>
            <person name="de Groot N.N."/>
        </authorList>
    </citation>
    <scope>NUCLEOTIDE SEQUENCE [LARGE SCALE GENOMIC DNA]</scope>
    <source>
        <strain evidence="9 10">DSM 8423</strain>
    </source>
</reference>
<evidence type="ECO:0000256" key="5">
    <source>
        <dbReference type="ARBA" id="ARBA00022793"/>
    </source>
</evidence>
<comment type="similarity">
    <text evidence="2">Belongs to the pyruvoyl-dependent arginine decarboxylase family.</text>
</comment>
<dbReference type="GO" id="GO:0006527">
    <property type="term" value="P:L-arginine catabolic process"/>
    <property type="evidence" value="ECO:0007669"/>
    <property type="project" value="InterPro"/>
</dbReference>
<name>A0A1H7WD53_9BACT</name>
<dbReference type="PIRSF" id="PIRSF005216">
    <property type="entry name" value="Pyruvoyl-dep_arg_deCO2ase"/>
    <property type="match status" value="1"/>
</dbReference>
<dbReference type="PANTHER" id="PTHR40438:SF1">
    <property type="entry name" value="PYRUVOYL-DEPENDENT ARGININE DECARBOXYLASE"/>
    <property type="match status" value="1"/>
</dbReference>
<keyword evidence="10" id="KW-1185">Reference proteome</keyword>
<keyword evidence="7" id="KW-0670">Pyruvate</keyword>
<evidence type="ECO:0000256" key="3">
    <source>
        <dbReference type="ARBA" id="ARBA00012426"/>
    </source>
</evidence>
<evidence type="ECO:0000313" key="10">
    <source>
        <dbReference type="Proteomes" id="UP000198744"/>
    </source>
</evidence>
<dbReference type="SUPFAM" id="SSF56271">
    <property type="entry name" value="Pyruvoyl-dependent histidine and arginine decarboxylases"/>
    <property type="match status" value="1"/>
</dbReference>
<keyword evidence="5" id="KW-0210">Decarboxylase</keyword>
<dbReference type="InterPro" id="IPR016105">
    <property type="entry name" value="Pyr-dep_his/arg-deCO2ase_sand"/>
</dbReference>
<dbReference type="Proteomes" id="UP000198744">
    <property type="component" value="Unassembled WGS sequence"/>
</dbReference>
<comment type="cofactor">
    <cofactor evidence="1">
        <name>pyruvate</name>
        <dbReference type="ChEBI" id="CHEBI:15361"/>
    </cofactor>
</comment>